<name>D6WLU2_TRICA</name>
<organism evidence="1 2">
    <name type="scientific">Tribolium castaneum</name>
    <name type="common">Red flour beetle</name>
    <dbReference type="NCBI Taxonomy" id="7070"/>
    <lineage>
        <taxon>Eukaryota</taxon>
        <taxon>Metazoa</taxon>
        <taxon>Ecdysozoa</taxon>
        <taxon>Arthropoda</taxon>
        <taxon>Hexapoda</taxon>
        <taxon>Insecta</taxon>
        <taxon>Pterygota</taxon>
        <taxon>Neoptera</taxon>
        <taxon>Endopterygota</taxon>
        <taxon>Coleoptera</taxon>
        <taxon>Polyphaga</taxon>
        <taxon>Cucujiformia</taxon>
        <taxon>Tenebrionidae</taxon>
        <taxon>Tenebrionidae incertae sedis</taxon>
        <taxon>Tribolium</taxon>
    </lineage>
</organism>
<reference evidence="1 2" key="2">
    <citation type="journal article" date="2010" name="Nucleic Acids Res.">
        <title>BeetleBase in 2010: revisions to provide comprehensive genomic information for Tribolium castaneum.</title>
        <authorList>
            <person name="Kim H.S."/>
            <person name="Murphy T."/>
            <person name="Xia J."/>
            <person name="Caragea D."/>
            <person name="Park Y."/>
            <person name="Beeman R.W."/>
            <person name="Lorenzen M.D."/>
            <person name="Butcher S."/>
            <person name="Manak J.R."/>
            <person name="Brown S.J."/>
        </authorList>
    </citation>
    <scope>GENOME REANNOTATION</scope>
    <source>
        <strain evidence="1 2">Georgia GA2</strain>
    </source>
</reference>
<proteinExistence type="predicted"/>
<evidence type="ECO:0000313" key="2">
    <source>
        <dbReference type="Proteomes" id="UP000007266"/>
    </source>
</evidence>
<accession>D6WLU2</accession>
<dbReference type="HOGENOM" id="CLU_2999073_0_0_1"/>
<dbReference type="EMBL" id="KQ971343">
    <property type="protein sequence ID" value="EFA03401.1"/>
    <property type="molecule type" value="Genomic_DNA"/>
</dbReference>
<evidence type="ECO:0000313" key="1">
    <source>
        <dbReference type="EMBL" id="EFA03401.1"/>
    </source>
</evidence>
<sequence>MGRDVIGGFGMISSKYTCKQAFDNSRVTAFLNHQSWRKTARNPVFRKADDDDFRKTK</sequence>
<protein>
    <submittedName>
        <fullName evidence="1">Uncharacterized protein</fullName>
    </submittedName>
</protein>
<dbReference type="InParanoid" id="D6WLU2"/>
<gene>
    <name evidence="1" type="primary">GLEAN_13387</name>
    <name evidence="1" type="ORF">TcasGA2_TC013387</name>
</gene>
<dbReference type="Proteomes" id="UP000007266">
    <property type="component" value="Linkage group 5"/>
</dbReference>
<dbReference type="AlphaFoldDB" id="D6WLU2"/>
<reference evidence="1 2" key="1">
    <citation type="journal article" date="2008" name="Nature">
        <title>The genome of the model beetle and pest Tribolium castaneum.</title>
        <authorList>
            <consortium name="Tribolium Genome Sequencing Consortium"/>
            <person name="Richards S."/>
            <person name="Gibbs R.A."/>
            <person name="Weinstock G.M."/>
            <person name="Brown S.J."/>
            <person name="Denell R."/>
            <person name="Beeman R.W."/>
            <person name="Gibbs R."/>
            <person name="Beeman R.W."/>
            <person name="Brown S.J."/>
            <person name="Bucher G."/>
            <person name="Friedrich M."/>
            <person name="Grimmelikhuijzen C.J."/>
            <person name="Klingler M."/>
            <person name="Lorenzen M."/>
            <person name="Richards S."/>
            <person name="Roth S."/>
            <person name="Schroder R."/>
            <person name="Tautz D."/>
            <person name="Zdobnov E.M."/>
            <person name="Muzny D."/>
            <person name="Gibbs R.A."/>
            <person name="Weinstock G.M."/>
            <person name="Attaway T."/>
            <person name="Bell S."/>
            <person name="Buhay C.J."/>
            <person name="Chandrabose M.N."/>
            <person name="Chavez D."/>
            <person name="Clerk-Blankenburg K.P."/>
            <person name="Cree A."/>
            <person name="Dao M."/>
            <person name="Davis C."/>
            <person name="Chacko J."/>
            <person name="Dinh H."/>
            <person name="Dugan-Rocha S."/>
            <person name="Fowler G."/>
            <person name="Garner T.T."/>
            <person name="Garnes J."/>
            <person name="Gnirke A."/>
            <person name="Hawes A."/>
            <person name="Hernandez J."/>
            <person name="Hines S."/>
            <person name="Holder M."/>
            <person name="Hume J."/>
            <person name="Jhangiani S.N."/>
            <person name="Joshi V."/>
            <person name="Khan Z.M."/>
            <person name="Jackson L."/>
            <person name="Kovar C."/>
            <person name="Kowis A."/>
            <person name="Lee S."/>
            <person name="Lewis L.R."/>
            <person name="Margolis J."/>
            <person name="Morgan M."/>
            <person name="Nazareth L.V."/>
            <person name="Nguyen N."/>
            <person name="Okwuonu G."/>
            <person name="Parker D."/>
            <person name="Richards S."/>
            <person name="Ruiz S.J."/>
            <person name="Santibanez J."/>
            <person name="Savard J."/>
            <person name="Scherer S.E."/>
            <person name="Schneider B."/>
            <person name="Sodergren E."/>
            <person name="Tautz D."/>
            <person name="Vattahil S."/>
            <person name="Villasana D."/>
            <person name="White C.S."/>
            <person name="Wright R."/>
            <person name="Park Y."/>
            <person name="Beeman R.W."/>
            <person name="Lord J."/>
            <person name="Oppert B."/>
            <person name="Lorenzen M."/>
            <person name="Brown S."/>
            <person name="Wang L."/>
            <person name="Savard J."/>
            <person name="Tautz D."/>
            <person name="Richards S."/>
            <person name="Weinstock G."/>
            <person name="Gibbs R.A."/>
            <person name="Liu Y."/>
            <person name="Worley K."/>
            <person name="Weinstock G."/>
            <person name="Elsik C.G."/>
            <person name="Reese J.T."/>
            <person name="Elhaik E."/>
            <person name="Landan G."/>
            <person name="Graur D."/>
            <person name="Arensburger P."/>
            <person name="Atkinson P."/>
            <person name="Beeman R.W."/>
            <person name="Beidler J."/>
            <person name="Brown S.J."/>
            <person name="Demuth J.P."/>
            <person name="Drury D.W."/>
            <person name="Du Y.Z."/>
            <person name="Fujiwara H."/>
            <person name="Lorenzen M."/>
            <person name="Maselli V."/>
            <person name="Osanai M."/>
            <person name="Park Y."/>
            <person name="Robertson H.M."/>
            <person name="Tu Z."/>
            <person name="Wang J.J."/>
            <person name="Wang S."/>
            <person name="Richards S."/>
            <person name="Song H."/>
            <person name="Zhang L."/>
            <person name="Sodergren E."/>
            <person name="Werner D."/>
            <person name="Stanke M."/>
            <person name="Morgenstern B."/>
            <person name="Solovyev V."/>
            <person name="Kosarev P."/>
            <person name="Brown G."/>
            <person name="Chen H.C."/>
            <person name="Ermolaeva O."/>
            <person name="Hlavina W."/>
            <person name="Kapustin Y."/>
            <person name="Kiryutin B."/>
            <person name="Kitts P."/>
            <person name="Maglott D."/>
            <person name="Pruitt K."/>
            <person name="Sapojnikov V."/>
            <person name="Souvorov A."/>
            <person name="Mackey A.J."/>
            <person name="Waterhouse R.M."/>
            <person name="Wyder S."/>
            <person name="Zdobnov E.M."/>
            <person name="Zdobnov E.M."/>
            <person name="Wyder S."/>
            <person name="Kriventseva E.V."/>
            <person name="Kadowaki T."/>
            <person name="Bork P."/>
            <person name="Aranda M."/>
            <person name="Bao R."/>
            <person name="Beermann A."/>
            <person name="Berns N."/>
            <person name="Bolognesi R."/>
            <person name="Bonneton F."/>
            <person name="Bopp D."/>
            <person name="Brown S.J."/>
            <person name="Bucher G."/>
            <person name="Butts T."/>
            <person name="Chaumot A."/>
            <person name="Denell R.E."/>
            <person name="Ferrier D.E."/>
            <person name="Friedrich M."/>
            <person name="Gordon C.M."/>
            <person name="Jindra M."/>
            <person name="Klingler M."/>
            <person name="Lan Q."/>
            <person name="Lattorff H.M."/>
            <person name="Laudet V."/>
            <person name="von Levetsow C."/>
            <person name="Liu Z."/>
            <person name="Lutz R."/>
            <person name="Lynch J.A."/>
            <person name="da Fonseca R.N."/>
            <person name="Posnien N."/>
            <person name="Reuter R."/>
            <person name="Roth S."/>
            <person name="Savard J."/>
            <person name="Schinko J.B."/>
            <person name="Schmitt C."/>
            <person name="Schoppmeier M."/>
            <person name="Schroder R."/>
            <person name="Shippy T.D."/>
            <person name="Simonnet F."/>
            <person name="Marques-Souza H."/>
            <person name="Tautz D."/>
            <person name="Tomoyasu Y."/>
            <person name="Trauner J."/>
            <person name="Van der Zee M."/>
            <person name="Vervoort M."/>
            <person name="Wittkopp N."/>
            <person name="Wimmer E.A."/>
            <person name="Yang X."/>
            <person name="Jones A.K."/>
            <person name="Sattelle D.B."/>
            <person name="Ebert P.R."/>
            <person name="Nelson D."/>
            <person name="Scott J.G."/>
            <person name="Beeman R.W."/>
            <person name="Muthukrishnan S."/>
            <person name="Kramer K.J."/>
            <person name="Arakane Y."/>
            <person name="Beeman R.W."/>
            <person name="Zhu Q."/>
            <person name="Hogenkamp D."/>
            <person name="Dixit R."/>
            <person name="Oppert B."/>
            <person name="Jiang H."/>
            <person name="Zou Z."/>
            <person name="Marshall J."/>
            <person name="Elpidina E."/>
            <person name="Vinokurov K."/>
            <person name="Oppert C."/>
            <person name="Zou Z."/>
            <person name="Evans J."/>
            <person name="Lu Z."/>
            <person name="Zhao P."/>
            <person name="Sumathipala N."/>
            <person name="Altincicek B."/>
            <person name="Vilcinskas A."/>
            <person name="Williams M."/>
            <person name="Hultmark D."/>
            <person name="Hetru C."/>
            <person name="Jiang H."/>
            <person name="Grimmelikhuijzen C.J."/>
            <person name="Hauser F."/>
            <person name="Cazzamali G."/>
            <person name="Williamson M."/>
            <person name="Park Y."/>
            <person name="Li B."/>
            <person name="Tanaka Y."/>
            <person name="Predel R."/>
            <person name="Neupert S."/>
            <person name="Schachtner J."/>
            <person name="Verleyen P."/>
            <person name="Raible F."/>
            <person name="Bork P."/>
            <person name="Friedrich M."/>
            <person name="Walden K.K."/>
            <person name="Robertson H.M."/>
            <person name="Angeli S."/>
            <person name="Foret S."/>
            <person name="Bucher G."/>
            <person name="Schuetz S."/>
            <person name="Maleszka R."/>
            <person name="Wimmer E.A."/>
            <person name="Beeman R.W."/>
            <person name="Lorenzen M."/>
            <person name="Tomoyasu Y."/>
            <person name="Miller S.C."/>
            <person name="Grossmann D."/>
            <person name="Bucher G."/>
        </authorList>
    </citation>
    <scope>NUCLEOTIDE SEQUENCE [LARGE SCALE GENOMIC DNA]</scope>
    <source>
        <strain evidence="1 2">Georgia GA2</strain>
    </source>
</reference>
<keyword evidence="2" id="KW-1185">Reference proteome</keyword>